<keyword evidence="3" id="KW-1185">Reference proteome</keyword>
<evidence type="ECO:0000313" key="2">
    <source>
        <dbReference type="EMBL" id="KAK6227015.1"/>
    </source>
</evidence>
<gene>
    <name evidence="2" type="ORF">QIS74_00570</name>
</gene>
<evidence type="ECO:0000256" key="1">
    <source>
        <dbReference type="SAM" id="SignalP"/>
    </source>
</evidence>
<name>A0AAV9TU95_9PEZI</name>
<dbReference type="EMBL" id="JASAOK010000001">
    <property type="protein sequence ID" value="KAK6227015.1"/>
    <property type="molecule type" value="Genomic_DNA"/>
</dbReference>
<accession>A0AAV9TU95</accession>
<dbReference type="Proteomes" id="UP001327957">
    <property type="component" value="Unassembled WGS sequence"/>
</dbReference>
<protein>
    <submittedName>
        <fullName evidence="2">Uncharacterized protein</fullName>
    </submittedName>
</protein>
<sequence length="211" mass="20451">MRFTSIIVTGALAILASAQATSTSTAVSAASSEQAVITECLKGCPATDVNCQSKCISVWYPLPPYVIAGRRSRSVFVMQAFLVPNPNESQVNQTTACVAACDKGDGSPEATQKYSDCSQKCISQYFFSAGGTPAATAASGSGASGGASAATASASGSGAAASASGTATRASGSAATGTDAAATGSTTPNAAPALIGSASFGVVGIIGALLL</sequence>
<feature type="signal peptide" evidence="1">
    <location>
        <begin position="1"/>
        <end position="20"/>
    </location>
</feature>
<feature type="chain" id="PRO_5043934052" evidence="1">
    <location>
        <begin position="21"/>
        <end position="211"/>
    </location>
</feature>
<organism evidence="2 3">
    <name type="scientific">Colletotrichum tabaci</name>
    <dbReference type="NCBI Taxonomy" id="1209068"/>
    <lineage>
        <taxon>Eukaryota</taxon>
        <taxon>Fungi</taxon>
        <taxon>Dikarya</taxon>
        <taxon>Ascomycota</taxon>
        <taxon>Pezizomycotina</taxon>
        <taxon>Sordariomycetes</taxon>
        <taxon>Hypocreomycetidae</taxon>
        <taxon>Glomerellales</taxon>
        <taxon>Glomerellaceae</taxon>
        <taxon>Colletotrichum</taxon>
        <taxon>Colletotrichum destructivum species complex</taxon>
    </lineage>
</organism>
<comment type="caution">
    <text evidence="2">The sequence shown here is derived from an EMBL/GenBank/DDBJ whole genome shotgun (WGS) entry which is preliminary data.</text>
</comment>
<keyword evidence="1" id="KW-0732">Signal</keyword>
<reference evidence="2 3" key="1">
    <citation type="submission" date="2023-04" db="EMBL/GenBank/DDBJ databases">
        <title>Colletotrichum tabacum stain YC1 causing leaf anthracnose on Nicotiana tabacum(L.) cv.</title>
        <authorList>
            <person name="Ji Z."/>
            <person name="Wang M."/>
            <person name="Zhang J."/>
            <person name="Wang N."/>
            <person name="Zhou Z."/>
        </authorList>
    </citation>
    <scope>NUCLEOTIDE SEQUENCE [LARGE SCALE GENOMIC DNA]</scope>
    <source>
        <strain evidence="2 3">YC1</strain>
    </source>
</reference>
<dbReference type="AlphaFoldDB" id="A0AAV9TU95"/>
<evidence type="ECO:0000313" key="3">
    <source>
        <dbReference type="Proteomes" id="UP001327957"/>
    </source>
</evidence>
<proteinExistence type="predicted"/>